<protein>
    <submittedName>
        <fullName evidence="1">Uncharacterized protein</fullName>
    </submittedName>
</protein>
<proteinExistence type="predicted"/>
<evidence type="ECO:0000313" key="1">
    <source>
        <dbReference type="EMBL" id="KXZ44256.1"/>
    </source>
</evidence>
<evidence type="ECO:0000313" key="2">
    <source>
        <dbReference type="Proteomes" id="UP000075714"/>
    </source>
</evidence>
<name>A0A150G304_GONPE</name>
<dbReference type="Proteomes" id="UP000075714">
    <property type="component" value="Unassembled WGS sequence"/>
</dbReference>
<dbReference type="OrthoDB" id="543539at2759"/>
<gene>
    <name evidence="1" type="ORF">GPECTOR_70g487</name>
</gene>
<reference evidence="2" key="1">
    <citation type="journal article" date="2016" name="Nat. Commun.">
        <title>The Gonium pectorale genome demonstrates co-option of cell cycle regulation during the evolution of multicellularity.</title>
        <authorList>
            <person name="Hanschen E.R."/>
            <person name="Marriage T.N."/>
            <person name="Ferris P.J."/>
            <person name="Hamaji T."/>
            <person name="Toyoda A."/>
            <person name="Fujiyama A."/>
            <person name="Neme R."/>
            <person name="Noguchi H."/>
            <person name="Minakuchi Y."/>
            <person name="Suzuki M."/>
            <person name="Kawai-Toyooka H."/>
            <person name="Smith D.R."/>
            <person name="Sparks H."/>
            <person name="Anderson J."/>
            <person name="Bakaric R."/>
            <person name="Luria V."/>
            <person name="Karger A."/>
            <person name="Kirschner M.W."/>
            <person name="Durand P.M."/>
            <person name="Michod R.E."/>
            <person name="Nozaki H."/>
            <person name="Olson B.J."/>
        </authorList>
    </citation>
    <scope>NUCLEOTIDE SEQUENCE [LARGE SCALE GENOMIC DNA]</scope>
    <source>
        <strain evidence="2">NIES-2863</strain>
    </source>
</reference>
<comment type="caution">
    <text evidence="1">The sequence shown here is derived from an EMBL/GenBank/DDBJ whole genome shotgun (WGS) entry which is preliminary data.</text>
</comment>
<dbReference type="AlphaFoldDB" id="A0A150G304"/>
<dbReference type="EMBL" id="LSYV01000071">
    <property type="protein sequence ID" value="KXZ44256.1"/>
    <property type="molecule type" value="Genomic_DNA"/>
</dbReference>
<sequence>MAESLEDQVQQIVERDAAAFAEMARLQKLDALEHRLHAMVDKVETKLSHVLRPLQLSAQQLVQAGLGQDEWGLHIGLDGQQSLVRGGPAVAAQPVATSGTLAGGQVQAGTGGVGGVTSPRTAAMSVLELQRMLIQINRMESKEQEVR</sequence>
<keyword evidence="2" id="KW-1185">Reference proteome</keyword>
<organism evidence="1 2">
    <name type="scientific">Gonium pectorale</name>
    <name type="common">Green alga</name>
    <dbReference type="NCBI Taxonomy" id="33097"/>
    <lineage>
        <taxon>Eukaryota</taxon>
        <taxon>Viridiplantae</taxon>
        <taxon>Chlorophyta</taxon>
        <taxon>core chlorophytes</taxon>
        <taxon>Chlorophyceae</taxon>
        <taxon>CS clade</taxon>
        <taxon>Chlamydomonadales</taxon>
        <taxon>Volvocaceae</taxon>
        <taxon>Gonium</taxon>
    </lineage>
</organism>
<accession>A0A150G304</accession>